<dbReference type="InterPro" id="IPR016181">
    <property type="entry name" value="Acyl_CoA_acyltransferase"/>
</dbReference>
<evidence type="ECO:0000259" key="3">
    <source>
        <dbReference type="PROSITE" id="PS51186"/>
    </source>
</evidence>
<sequence length="175" mass="19445">MTVLIRHATDQDHAVLEEIERAADILLTDRFGAEDWPPPSTADDRRRAEGFVMVATCSPTAEPAGGHDEVPVGFVQVLEGPGYAHLEQLSVHPASGRRGIGRALVLAAQNESRRRGRTQLTLRTYADVPWNAPFYFRCGFTESTPDTDFLRELVAVEERLGLTRYGRRIQMTAAL</sequence>
<keyword evidence="2" id="KW-0012">Acyltransferase</keyword>
<proteinExistence type="predicted"/>
<evidence type="ECO:0000256" key="1">
    <source>
        <dbReference type="ARBA" id="ARBA00022679"/>
    </source>
</evidence>
<dbReference type="InterPro" id="IPR050832">
    <property type="entry name" value="Bact_Acetyltransf"/>
</dbReference>
<keyword evidence="4" id="KW-0687">Ribonucleoprotein</keyword>
<evidence type="ECO:0000313" key="4">
    <source>
        <dbReference type="EMBL" id="SDR97172.1"/>
    </source>
</evidence>
<dbReference type="AlphaFoldDB" id="A0A1H1NDY1"/>
<dbReference type="Gene3D" id="3.40.630.30">
    <property type="match status" value="1"/>
</dbReference>
<dbReference type="GO" id="GO:0016747">
    <property type="term" value="F:acyltransferase activity, transferring groups other than amino-acyl groups"/>
    <property type="evidence" value="ECO:0007669"/>
    <property type="project" value="InterPro"/>
</dbReference>
<organism evidence="4 5">
    <name type="scientific">Microbacterium paraoxydans</name>
    <dbReference type="NCBI Taxonomy" id="199592"/>
    <lineage>
        <taxon>Bacteria</taxon>
        <taxon>Bacillati</taxon>
        <taxon>Actinomycetota</taxon>
        <taxon>Actinomycetes</taxon>
        <taxon>Micrococcales</taxon>
        <taxon>Microbacteriaceae</taxon>
        <taxon>Microbacterium</taxon>
    </lineage>
</organism>
<keyword evidence="1" id="KW-0808">Transferase</keyword>
<dbReference type="Pfam" id="PF13508">
    <property type="entry name" value="Acetyltransf_7"/>
    <property type="match status" value="1"/>
</dbReference>
<name>A0A1H1NDY1_9MICO</name>
<dbReference type="RefSeq" id="WP_060921213.1">
    <property type="nucleotide sequence ID" value="NZ_LT629770.1"/>
</dbReference>
<dbReference type="GO" id="GO:0005840">
    <property type="term" value="C:ribosome"/>
    <property type="evidence" value="ECO:0007669"/>
    <property type="project" value="UniProtKB-KW"/>
</dbReference>
<dbReference type="SUPFAM" id="SSF55729">
    <property type="entry name" value="Acyl-CoA N-acyltransferases (Nat)"/>
    <property type="match status" value="1"/>
</dbReference>
<accession>A0A1H1NDY1</accession>
<dbReference type="Proteomes" id="UP000182126">
    <property type="component" value="Chromosome I"/>
</dbReference>
<feature type="domain" description="N-acetyltransferase" evidence="3">
    <location>
        <begin position="3"/>
        <end position="163"/>
    </location>
</feature>
<evidence type="ECO:0000256" key="2">
    <source>
        <dbReference type="ARBA" id="ARBA00023315"/>
    </source>
</evidence>
<protein>
    <submittedName>
        <fullName evidence="4">Ribosomal protein S18 acetylase RimI</fullName>
    </submittedName>
</protein>
<gene>
    <name evidence="4" type="ORF">SAMN04489809_0783</name>
</gene>
<keyword evidence="4" id="KW-0689">Ribosomal protein</keyword>
<reference evidence="4 5" key="1">
    <citation type="submission" date="2016-10" db="EMBL/GenBank/DDBJ databases">
        <authorList>
            <person name="de Groot N.N."/>
        </authorList>
    </citation>
    <scope>NUCLEOTIDE SEQUENCE [LARGE SCALE GENOMIC DNA]</scope>
    <source>
        <strain evidence="4 5">DSM 15019</strain>
    </source>
</reference>
<dbReference type="PROSITE" id="PS51186">
    <property type="entry name" value="GNAT"/>
    <property type="match status" value="1"/>
</dbReference>
<dbReference type="InterPro" id="IPR000182">
    <property type="entry name" value="GNAT_dom"/>
</dbReference>
<evidence type="ECO:0000313" key="5">
    <source>
        <dbReference type="Proteomes" id="UP000182126"/>
    </source>
</evidence>
<dbReference type="PANTHER" id="PTHR43877">
    <property type="entry name" value="AMINOALKYLPHOSPHONATE N-ACETYLTRANSFERASE-RELATED-RELATED"/>
    <property type="match status" value="1"/>
</dbReference>
<dbReference type="eggNOG" id="COG0456">
    <property type="taxonomic scope" value="Bacteria"/>
</dbReference>
<dbReference type="EMBL" id="LT629770">
    <property type="protein sequence ID" value="SDR97172.1"/>
    <property type="molecule type" value="Genomic_DNA"/>
</dbReference>
<dbReference type="GeneID" id="36299033"/>
<dbReference type="CDD" id="cd04301">
    <property type="entry name" value="NAT_SF"/>
    <property type="match status" value="1"/>
</dbReference>